<dbReference type="EMBL" id="QOPE01000019">
    <property type="protein sequence ID" value="RCL40873.1"/>
    <property type="molecule type" value="Genomic_DNA"/>
</dbReference>
<accession>A0A368BUB0</accession>
<evidence type="ECO:0000313" key="1">
    <source>
        <dbReference type="EMBL" id="RCL40873.1"/>
    </source>
</evidence>
<reference evidence="1 2" key="1">
    <citation type="journal article" date="2018" name="Microbiome">
        <title>Fine metagenomic profile of the Mediterranean stratified and mixed water columns revealed by assembly and recruitment.</title>
        <authorList>
            <person name="Haro-Moreno J.M."/>
            <person name="Lopez-Perez M."/>
            <person name="De La Torre J.R."/>
            <person name="Picazo A."/>
            <person name="Camacho A."/>
            <person name="Rodriguez-Valera F."/>
        </authorList>
    </citation>
    <scope>NUCLEOTIDE SEQUENCE [LARGE SCALE GENOMIC DNA]</scope>
    <source>
        <strain evidence="1">MED-G82</strain>
    </source>
</reference>
<evidence type="ECO:0000313" key="2">
    <source>
        <dbReference type="Proteomes" id="UP000253307"/>
    </source>
</evidence>
<evidence type="ECO:0008006" key="3">
    <source>
        <dbReference type="Google" id="ProtNLM"/>
    </source>
</evidence>
<protein>
    <recommendedName>
        <fullName evidence="3">Sulfotransferase family protein</fullName>
    </recommendedName>
</protein>
<name>A0A368BUB0_9GAMM</name>
<dbReference type="SUPFAM" id="SSF52540">
    <property type="entry name" value="P-loop containing nucleoside triphosphate hydrolases"/>
    <property type="match status" value="1"/>
</dbReference>
<comment type="caution">
    <text evidence="1">The sequence shown here is derived from an EMBL/GenBank/DDBJ whole genome shotgun (WGS) entry which is preliminary data.</text>
</comment>
<sequence length="208" mass="25035">MIVQSFKIFGERHTGTNALSSFVIENFNIKFLYYDYLGWKHRLAPNETEIQKFATQETIFLFTFRNPYTWLKAMHRDPYYYHYPKITELNFFDFVQFQIEDYENLIMLWNQKNSSYLEMINKVPISMLVKVEDFHNDQQSYFNKISSKIEFNGNFIPMDRYLNGRGQSSDKSVTESLTVPNLSREEIEVINRYLDKDLMKELNYNLLP</sequence>
<dbReference type="Gene3D" id="3.40.50.300">
    <property type="entry name" value="P-loop containing nucleotide triphosphate hydrolases"/>
    <property type="match status" value="1"/>
</dbReference>
<organism evidence="1 2">
    <name type="scientific">SAR86 cluster bacterium</name>
    <dbReference type="NCBI Taxonomy" id="2030880"/>
    <lineage>
        <taxon>Bacteria</taxon>
        <taxon>Pseudomonadati</taxon>
        <taxon>Pseudomonadota</taxon>
        <taxon>Gammaproteobacteria</taxon>
        <taxon>SAR86 cluster</taxon>
    </lineage>
</organism>
<dbReference type="Proteomes" id="UP000253307">
    <property type="component" value="Unassembled WGS sequence"/>
</dbReference>
<dbReference type="InterPro" id="IPR027417">
    <property type="entry name" value="P-loop_NTPase"/>
</dbReference>
<gene>
    <name evidence="1" type="ORF">DBW96_02905</name>
</gene>
<proteinExistence type="predicted"/>
<dbReference type="AlphaFoldDB" id="A0A368BUB0"/>